<reference evidence="6 7" key="1">
    <citation type="journal article" date="2022" name="Nat. Plants">
        <title>Genomes of leafy and leafless Platanthera orchids illuminate the evolution of mycoheterotrophy.</title>
        <authorList>
            <person name="Li M.H."/>
            <person name="Liu K.W."/>
            <person name="Li Z."/>
            <person name="Lu H.C."/>
            <person name="Ye Q.L."/>
            <person name="Zhang D."/>
            <person name="Wang J.Y."/>
            <person name="Li Y.F."/>
            <person name="Zhong Z.M."/>
            <person name="Liu X."/>
            <person name="Yu X."/>
            <person name="Liu D.K."/>
            <person name="Tu X.D."/>
            <person name="Liu B."/>
            <person name="Hao Y."/>
            <person name="Liao X.Y."/>
            <person name="Jiang Y.T."/>
            <person name="Sun W.H."/>
            <person name="Chen J."/>
            <person name="Chen Y.Q."/>
            <person name="Ai Y."/>
            <person name="Zhai J.W."/>
            <person name="Wu S.S."/>
            <person name="Zhou Z."/>
            <person name="Hsiao Y.Y."/>
            <person name="Wu W.L."/>
            <person name="Chen Y.Y."/>
            <person name="Lin Y.F."/>
            <person name="Hsu J.L."/>
            <person name="Li C.Y."/>
            <person name="Wang Z.W."/>
            <person name="Zhao X."/>
            <person name="Zhong W.Y."/>
            <person name="Ma X.K."/>
            <person name="Ma L."/>
            <person name="Huang J."/>
            <person name="Chen G.Z."/>
            <person name="Huang M.Z."/>
            <person name="Huang L."/>
            <person name="Peng D.H."/>
            <person name="Luo Y.B."/>
            <person name="Zou S.Q."/>
            <person name="Chen S.P."/>
            <person name="Lan S."/>
            <person name="Tsai W.C."/>
            <person name="Van de Peer Y."/>
            <person name="Liu Z.J."/>
        </authorList>
    </citation>
    <scope>NUCLEOTIDE SEQUENCE [LARGE SCALE GENOMIC DNA]</scope>
    <source>
        <strain evidence="6">Lor288</strain>
    </source>
</reference>
<keyword evidence="2 4" id="KW-0328">Glycosyltransferase</keyword>
<name>A0ABR2MV84_9ASPA</name>
<protein>
    <recommendedName>
        <fullName evidence="5">Glycosyltransferase</fullName>
        <ecNumber evidence="5">2.4.1.-</ecNumber>
    </recommendedName>
</protein>
<keyword evidence="3 4" id="KW-0808">Transferase</keyword>
<accession>A0ABR2MV84</accession>
<gene>
    <name evidence="6" type="primary">UGT71C4</name>
    <name evidence="6" type="ORF">KSP40_PGU014698</name>
</gene>
<dbReference type="SUPFAM" id="SSF53756">
    <property type="entry name" value="UDP-Glycosyltransferase/glycogen phosphorylase"/>
    <property type="match status" value="1"/>
</dbReference>
<dbReference type="PROSITE" id="PS00375">
    <property type="entry name" value="UDPGT"/>
    <property type="match status" value="1"/>
</dbReference>
<dbReference type="InterPro" id="IPR002213">
    <property type="entry name" value="UDP_glucos_trans"/>
</dbReference>
<comment type="similarity">
    <text evidence="1 4">Belongs to the UDP-glycosyltransferase family.</text>
</comment>
<keyword evidence="7" id="KW-1185">Reference proteome</keyword>
<dbReference type="InterPro" id="IPR050481">
    <property type="entry name" value="UDP-glycosyltransf_plant"/>
</dbReference>
<dbReference type="PANTHER" id="PTHR48048:SF30">
    <property type="entry name" value="GLYCOSYLTRANSFERASE"/>
    <property type="match status" value="1"/>
</dbReference>
<dbReference type="CDD" id="cd03784">
    <property type="entry name" value="GT1_Gtf-like"/>
    <property type="match status" value="1"/>
</dbReference>
<comment type="caution">
    <text evidence="6">The sequence shown here is derived from an EMBL/GenBank/DDBJ whole genome shotgun (WGS) entry which is preliminary data.</text>
</comment>
<evidence type="ECO:0000256" key="1">
    <source>
        <dbReference type="ARBA" id="ARBA00009995"/>
    </source>
</evidence>
<dbReference type="Proteomes" id="UP001412067">
    <property type="component" value="Unassembled WGS sequence"/>
</dbReference>
<evidence type="ECO:0000313" key="7">
    <source>
        <dbReference type="Proteomes" id="UP001412067"/>
    </source>
</evidence>
<evidence type="ECO:0000313" key="6">
    <source>
        <dbReference type="EMBL" id="KAK8967777.1"/>
    </source>
</evidence>
<dbReference type="Pfam" id="PF00201">
    <property type="entry name" value="UDPGT"/>
    <property type="match status" value="1"/>
</dbReference>
<dbReference type="Gene3D" id="3.40.50.2000">
    <property type="entry name" value="Glycogen Phosphorylase B"/>
    <property type="match status" value="2"/>
</dbReference>
<evidence type="ECO:0000256" key="3">
    <source>
        <dbReference type="ARBA" id="ARBA00022679"/>
    </source>
</evidence>
<evidence type="ECO:0000256" key="5">
    <source>
        <dbReference type="RuleBase" id="RU362057"/>
    </source>
</evidence>
<sequence>MAMKKCNLAFLPADGAGHIASTLEFAKRLLLHPSAAGRLSVTFLLMPVCASSFFSLNPPSSTTDIAVHLLPDLAVPSRLETDGGEDYISRVFQLYAPHVKSALAATAPAALIIDFFATTVIDAASDLQIPTYVFFSTNATFLALMLHLPALHDEIPEEFELLQGEIKVPGLAAGIPPKSMPAPLMNKKSRCYTWLVYHGRRFKDLRGIITNTLRAFEPQVLSALESDRSVPPVHPVGPVLCLDRGAAGGERHECLRWLDAQPAASVVFLCFGSLSRMTEAQAAETAVGIERSGLRFLWSLRLVESEGDGRLPAGFREATNGRGMVVVEGWVPQAAVLAHAAVGGFVTHGGWNSCLESLWFGVPMVTWPMGAEQHLNAMMMSAEMGVAAEMEIDRHRGGWATAKEVEMKLNWLMGESEDVRKVRERVREMKVASRAAVEIGGQSYDWLESLVTEFKRLPEQ</sequence>
<dbReference type="EMBL" id="JBBWWR010000004">
    <property type="protein sequence ID" value="KAK8967777.1"/>
    <property type="molecule type" value="Genomic_DNA"/>
</dbReference>
<organism evidence="6 7">
    <name type="scientific">Platanthera guangdongensis</name>
    <dbReference type="NCBI Taxonomy" id="2320717"/>
    <lineage>
        <taxon>Eukaryota</taxon>
        <taxon>Viridiplantae</taxon>
        <taxon>Streptophyta</taxon>
        <taxon>Embryophyta</taxon>
        <taxon>Tracheophyta</taxon>
        <taxon>Spermatophyta</taxon>
        <taxon>Magnoliopsida</taxon>
        <taxon>Liliopsida</taxon>
        <taxon>Asparagales</taxon>
        <taxon>Orchidaceae</taxon>
        <taxon>Orchidoideae</taxon>
        <taxon>Orchideae</taxon>
        <taxon>Orchidinae</taxon>
        <taxon>Platanthera</taxon>
    </lineage>
</organism>
<dbReference type="PANTHER" id="PTHR48048">
    <property type="entry name" value="GLYCOSYLTRANSFERASE"/>
    <property type="match status" value="1"/>
</dbReference>
<dbReference type="InterPro" id="IPR035595">
    <property type="entry name" value="UDP_glycos_trans_CS"/>
</dbReference>
<dbReference type="EC" id="2.4.1.-" evidence="5"/>
<proteinExistence type="inferred from homology"/>
<evidence type="ECO:0000256" key="2">
    <source>
        <dbReference type="ARBA" id="ARBA00022676"/>
    </source>
</evidence>
<evidence type="ECO:0000256" key="4">
    <source>
        <dbReference type="RuleBase" id="RU003718"/>
    </source>
</evidence>